<dbReference type="PROSITE" id="PS50206">
    <property type="entry name" value="RHODANESE_3"/>
    <property type="match status" value="1"/>
</dbReference>
<dbReference type="SUPFAM" id="SSF56281">
    <property type="entry name" value="Metallo-hydrolase/oxidoreductase"/>
    <property type="match status" value="1"/>
</dbReference>
<dbReference type="InterPro" id="IPR001279">
    <property type="entry name" value="Metallo-B-lactamas"/>
</dbReference>
<dbReference type="GO" id="GO:0050313">
    <property type="term" value="F:sulfur dioxygenase activity"/>
    <property type="evidence" value="ECO:0007669"/>
    <property type="project" value="InterPro"/>
</dbReference>
<dbReference type="Proteomes" id="UP001216390">
    <property type="component" value="Chromosome"/>
</dbReference>
<dbReference type="InterPro" id="IPR036873">
    <property type="entry name" value="Rhodanese-like_dom_sf"/>
</dbReference>
<dbReference type="RefSeq" id="WP_272737617.1">
    <property type="nucleotide sequence ID" value="NZ_CP116942.1"/>
</dbReference>
<accession>A0AAE9Y7F8</accession>
<dbReference type="Gene3D" id="3.40.250.10">
    <property type="entry name" value="Rhodanese-like domain"/>
    <property type="match status" value="2"/>
</dbReference>
<dbReference type="GO" id="GO:0070813">
    <property type="term" value="P:hydrogen sulfide metabolic process"/>
    <property type="evidence" value="ECO:0007669"/>
    <property type="project" value="TreeGrafter"/>
</dbReference>
<dbReference type="AlphaFoldDB" id="A0AAE9Y7F8"/>
<feature type="domain" description="Rhodanese" evidence="2">
    <location>
        <begin position="363"/>
        <end position="448"/>
    </location>
</feature>
<dbReference type="GO" id="GO:0006749">
    <property type="term" value="P:glutathione metabolic process"/>
    <property type="evidence" value="ECO:0007669"/>
    <property type="project" value="InterPro"/>
</dbReference>
<gene>
    <name evidence="3" type="ORF">PO878_05100</name>
</gene>
<evidence type="ECO:0000313" key="3">
    <source>
        <dbReference type="EMBL" id="WCO68100.1"/>
    </source>
</evidence>
<dbReference type="InterPro" id="IPR036866">
    <property type="entry name" value="RibonucZ/Hydroxyglut_hydro"/>
</dbReference>
<dbReference type="Gene3D" id="3.60.15.10">
    <property type="entry name" value="Ribonuclease Z/Hydroxyacylglutathione hydrolase-like"/>
    <property type="match status" value="1"/>
</dbReference>
<dbReference type="GO" id="GO:0046872">
    <property type="term" value="F:metal ion binding"/>
    <property type="evidence" value="ECO:0007669"/>
    <property type="project" value="UniProtKB-KW"/>
</dbReference>
<dbReference type="SMART" id="SM00450">
    <property type="entry name" value="RHOD"/>
    <property type="match status" value="1"/>
</dbReference>
<protein>
    <submittedName>
        <fullName evidence="3">MBL fold metallo-hydrolase</fullName>
    </submittedName>
</protein>
<dbReference type="PANTHER" id="PTHR43084">
    <property type="entry name" value="PERSULFIDE DIOXYGENASE ETHE1"/>
    <property type="match status" value="1"/>
</dbReference>
<proteinExistence type="predicted"/>
<evidence type="ECO:0000256" key="1">
    <source>
        <dbReference type="ARBA" id="ARBA00022723"/>
    </source>
</evidence>
<keyword evidence="1" id="KW-0479">Metal-binding</keyword>
<sequence length="448" mass="48021">MEITTIETPSLGDRSYIVHDGTVALVVDPQRDIDRVQAAVDAAGVTVTHVAETHVHNDYVSGGLVLARQAGATYVHAGAEPLRFDHHPVGDGDRFTVGEIEVEVVHTPGHTPHHLTFVARHGDEPPAAFTGGSLLYGTVGRTDLISAEATDGLTRAQHRSARHLAEVLPDATRVYPTHGFGSFCASAPAEGESDGTLATERRINLALTTDDEEAFVERLVSGLTAHPRYYARMGPLNLAGGGPVDLSPPAPVDPVELARRIHRGEWVVDLRQRRAFAADHLAGTVGIELADPFSTYLGWLLPWGMPITLLGDDPEQVAEAQRQLVRIGIDRPSGAATGPGPEAWAPDHDRRAYRVADFGEAAGRAGGVVLDVRRPDEREASHVEGSVHVPLEELLDRLDELPDDELWVHCASGFRASIGAALLDRAGRRVVLVDDAFDHAADAGLTVV</sequence>
<dbReference type="Pfam" id="PF00581">
    <property type="entry name" value="Rhodanese"/>
    <property type="match status" value="1"/>
</dbReference>
<organism evidence="3 4">
    <name type="scientific">Iamia majanohamensis</name>
    <dbReference type="NCBI Taxonomy" id="467976"/>
    <lineage>
        <taxon>Bacteria</taxon>
        <taxon>Bacillati</taxon>
        <taxon>Actinomycetota</taxon>
        <taxon>Acidimicrobiia</taxon>
        <taxon>Acidimicrobiales</taxon>
        <taxon>Iamiaceae</taxon>
        <taxon>Iamia</taxon>
    </lineage>
</organism>
<evidence type="ECO:0000259" key="2">
    <source>
        <dbReference type="PROSITE" id="PS50206"/>
    </source>
</evidence>
<dbReference type="EMBL" id="CP116942">
    <property type="protein sequence ID" value="WCO68100.1"/>
    <property type="molecule type" value="Genomic_DNA"/>
</dbReference>
<dbReference type="SMART" id="SM00849">
    <property type="entry name" value="Lactamase_B"/>
    <property type="match status" value="1"/>
</dbReference>
<name>A0AAE9Y7F8_9ACTN</name>
<dbReference type="InterPro" id="IPR001763">
    <property type="entry name" value="Rhodanese-like_dom"/>
</dbReference>
<keyword evidence="4" id="KW-1185">Reference proteome</keyword>
<evidence type="ECO:0000313" key="4">
    <source>
        <dbReference type="Proteomes" id="UP001216390"/>
    </source>
</evidence>
<dbReference type="PANTHER" id="PTHR43084:SF1">
    <property type="entry name" value="PERSULFIDE DIOXYGENASE ETHE1, MITOCHONDRIAL"/>
    <property type="match status" value="1"/>
</dbReference>
<dbReference type="SUPFAM" id="SSF52821">
    <property type="entry name" value="Rhodanese/Cell cycle control phosphatase"/>
    <property type="match status" value="2"/>
</dbReference>
<dbReference type="KEGG" id="ima:PO878_05100"/>
<dbReference type="InterPro" id="IPR051682">
    <property type="entry name" value="Mito_Persulfide_Diox"/>
</dbReference>
<dbReference type="CDD" id="cd07724">
    <property type="entry name" value="POD-like_MBL-fold"/>
    <property type="match status" value="1"/>
</dbReference>
<dbReference type="InterPro" id="IPR044528">
    <property type="entry name" value="POD-like_MBL-fold"/>
</dbReference>
<reference evidence="3" key="1">
    <citation type="submission" date="2023-01" db="EMBL/GenBank/DDBJ databases">
        <title>The diversity of Class Acidimicrobiia in South China Sea sediment environments and the proposal of Iamia marina sp. nov., a novel species of the genus Iamia.</title>
        <authorList>
            <person name="He Y."/>
            <person name="Tian X."/>
        </authorList>
    </citation>
    <scope>NUCLEOTIDE SEQUENCE</scope>
    <source>
        <strain evidence="3">DSM 19957</strain>
    </source>
</reference>